<gene>
    <name evidence="1" type="ORF">BDY21DRAFT_47445</name>
</gene>
<protein>
    <submittedName>
        <fullName evidence="1">Uncharacterized protein</fullName>
    </submittedName>
</protein>
<name>A0A6A6NZN2_9PEZI</name>
<evidence type="ECO:0000313" key="1">
    <source>
        <dbReference type="EMBL" id="KAF2456994.1"/>
    </source>
</evidence>
<sequence length="222" mass="24413">MNPLRDQLRYFSCQGFANSSRRKKKAFTYQKCFGALVVSFPNLSSPPAGVVCSRPFYFLAVLDLLSGVSSIANRTNGERIMVRGCFVSSPLQSHLHPTGCRHRGCTDRSPSSARRPLGRRALACPLGVCDRTRACRSAGRVDVFSNCLPSPPVNLHRLLAHLPCHHHAAFRLGIYLGSIILSPSDPGLELPSFTALCPRSTVYRYSSIVKVLRSPVVQIHPL</sequence>
<reference evidence="1" key="1">
    <citation type="journal article" date="2020" name="Stud. Mycol.">
        <title>101 Dothideomycetes genomes: a test case for predicting lifestyles and emergence of pathogens.</title>
        <authorList>
            <person name="Haridas S."/>
            <person name="Albert R."/>
            <person name="Binder M."/>
            <person name="Bloem J."/>
            <person name="Labutti K."/>
            <person name="Salamov A."/>
            <person name="Andreopoulos B."/>
            <person name="Baker S."/>
            <person name="Barry K."/>
            <person name="Bills G."/>
            <person name="Bluhm B."/>
            <person name="Cannon C."/>
            <person name="Castanera R."/>
            <person name="Culley D."/>
            <person name="Daum C."/>
            <person name="Ezra D."/>
            <person name="Gonzalez J."/>
            <person name="Henrissat B."/>
            <person name="Kuo A."/>
            <person name="Liang C."/>
            <person name="Lipzen A."/>
            <person name="Lutzoni F."/>
            <person name="Magnuson J."/>
            <person name="Mondo S."/>
            <person name="Nolan M."/>
            <person name="Ohm R."/>
            <person name="Pangilinan J."/>
            <person name="Park H.-J."/>
            <person name="Ramirez L."/>
            <person name="Alfaro M."/>
            <person name="Sun H."/>
            <person name="Tritt A."/>
            <person name="Yoshinaga Y."/>
            <person name="Zwiers L.-H."/>
            <person name="Turgeon B."/>
            <person name="Goodwin S."/>
            <person name="Spatafora J."/>
            <person name="Crous P."/>
            <person name="Grigoriev I."/>
        </authorList>
    </citation>
    <scope>NUCLEOTIDE SEQUENCE</scope>
    <source>
        <strain evidence="1">ATCC 16933</strain>
    </source>
</reference>
<dbReference type="EMBL" id="MU001682">
    <property type="protein sequence ID" value="KAF2456994.1"/>
    <property type="molecule type" value="Genomic_DNA"/>
</dbReference>
<dbReference type="Proteomes" id="UP000799766">
    <property type="component" value="Unassembled WGS sequence"/>
</dbReference>
<accession>A0A6A6NZN2</accession>
<proteinExistence type="predicted"/>
<organism evidence="1 2">
    <name type="scientific">Lineolata rhizophorae</name>
    <dbReference type="NCBI Taxonomy" id="578093"/>
    <lineage>
        <taxon>Eukaryota</taxon>
        <taxon>Fungi</taxon>
        <taxon>Dikarya</taxon>
        <taxon>Ascomycota</taxon>
        <taxon>Pezizomycotina</taxon>
        <taxon>Dothideomycetes</taxon>
        <taxon>Dothideomycetes incertae sedis</taxon>
        <taxon>Lineolatales</taxon>
        <taxon>Lineolataceae</taxon>
        <taxon>Lineolata</taxon>
    </lineage>
</organism>
<dbReference type="AlphaFoldDB" id="A0A6A6NZN2"/>
<keyword evidence="2" id="KW-1185">Reference proteome</keyword>
<evidence type="ECO:0000313" key="2">
    <source>
        <dbReference type="Proteomes" id="UP000799766"/>
    </source>
</evidence>